<evidence type="ECO:0000313" key="10">
    <source>
        <dbReference type="Proteomes" id="UP000423396"/>
    </source>
</evidence>
<dbReference type="Proteomes" id="UP000423396">
    <property type="component" value="Chromosome"/>
</dbReference>
<evidence type="ECO:0000256" key="7">
    <source>
        <dbReference type="ARBA" id="ARBA00023150"/>
    </source>
</evidence>
<evidence type="ECO:0000256" key="6">
    <source>
        <dbReference type="ARBA" id="ARBA00023134"/>
    </source>
</evidence>
<organism evidence="9 10">
    <name type="scientific">Stygiolobus azoricus</name>
    <dbReference type="NCBI Taxonomy" id="41675"/>
    <lineage>
        <taxon>Archaea</taxon>
        <taxon>Thermoproteota</taxon>
        <taxon>Thermoprotei</taxon>
        <taxon>Sulfolobales</taxon>
        <taxon>Sulfolobaceae</taxon>
        <taxon>Stygiolobus</taxon>
    </lineage>
</organism>
<keyword evidence="3" id="KW-0479">Metal-binding</keyword>
<keyword evidence="10" id="KW-1185">Reference proteome</keyword>
<keyword evidence="1" id="KW-0963">Cytoplasm</keyword>
<evidence type="ECO:0000313" key="9">
    <source>
        <dbReference type="EMBL" id="QGR20235.1"/>
    </source>
</evidence>
<dbReference type="EMBL" id="CP045483">
    <property type="protein sequence ID" value="QGR20235.1"/>
    <property type="molecule type" value="Genomic_DNA"/>
</dbReference>
<dbReference type="InterPro" id="IPR013482">
    <property type="entry name" value="Molybde_CF_guanTrfase"/>
</dbReference>
<evidence type="ECO:0000256" key="1">
    <source>
        <dbReference type="ARBA" id="ARBA00022490"/>
    </source>
</evidence>
<dbReference type="RefSeq" id="WP_156007684.1">
    <property type="nucleotide sequence ID" value="NZ_CP045483.1"/>
</dbReference>
<evidence type="ECO:0000259" key="8">
    <source>
        <dbReference type="Pfam" id="PF12804"/>
    </source>
</evidence>
<keyword evidence="5" id="KW-0460">Magnesium</keyword>
<gene>
    <name evidence="9" type="ORF">D1868_09720</name>
</gene>
<dbReference type="GO" id="GO:0005525">
    <property type="term" value="F:GTP binding"/>
    <property type="evidence" value="ECO:0007669"/>
    <property type="project" value="UniProtKB-KW"/>
</dbReference>
<dbReference type="Pfam" id="PF12804">
    <property type="entry name" value="NTP_transf_3"/>
    <property type="match status" value="1"/>
</dbReference>
<dbReference type="KEGG" id="sazo:D1868_09720"/>
<dbReference type="GO" id="GO:0006777">
    <property type="term" value="P:Mo-molybdopterin cofactor biosynthetic process"/>
    <property type="evidence" value="ECO:0007669"/>
    <property type="project" value="UniProtKB-KW"/>
</dbReference>
<evidence type="ECO:0000256" key="3">
    <source>
        <dbReference type="ARBA" id="ARBA00022723"/>
    </source>
</evidence>
<keyword evidence="6" id="KW-0342">GTP-binding</keyword>
<reference evidence="9 10" key="1">
    <citation type="submission" date="2019-10" db="EMBL/GenBank/DDBJ databases">
        <title>Genome Sequences from Six Type Strain Members of the Archaeal Family Sulfolobaceae: Acidianus ambivalens, Acidianus infernus, Metallosphaera prunae, Stygiolobus azoricus, Sulfolobus metallicus, and Sulfurisphaera ohwakuensis.</title>
        <authorList>
            <person name="Counts J.A."/>
            <person name="Kelly R.M."/>
        </authorList>
    </citation>
    <scope>NUCLEOTIDE SEQUENCE [LARGE SCALE GENOMIC DNA]</scope>
    <source>
        <strain evidence="9 10">FC6</strain>
    </source>
</reference>
<evidence type="ECO:0000256" key="2">
    <source>
        <dbReference type="ARBA" id="ARBA00022679"/>
    </source>
</evidence>
<dbReference type="Gene3D" id="3.90.550.10">
    <property type="entry name" value="Spore Coat Polysaccharide Biosynthesis Protein SpsA, Chain A"/>
    <property type="match status" value="1"/>
</dbReference>
<dbReference type="GO" id="GO:0016779">
    <property type="term" value="F:nucleotidyltransferase activity"/>
    <property type="evidence" value="ECO:0007669"/>
    <property type="project" value="TreeGrafter"/>
</dbReference>
<sequence>MSYSNSSFDVIILAGGESKRFGEDKCDHEFNGITFLQRVSKEFSNPIIIANKLRANLNGRQIIDHVRKGPVRGLEIGIQYVKSEKVFVTGCDFPFVTHNLAEFLCGKTEFDISIVLVNEPQPLLACYSTSFLRQNLSKCKRMMDLLSLSKKTYLVGTRELELNKINLLAVKNVNTWLDLNFSIRNIMASESRLIFSSF</sequence>
<evidence type="ECO:0000256" key="5">
    <source>
        <dbReference type="ARBA" id="ARBA00022842"/>
    </source>
</evidence>
<dbReference type="SUPFAM" id="SSF53448">
    <property type="entry name" value="Nucleotide-diphospho-sugar transferases"/>
    <property type="match status" value="1"/>
</dbReference>
<feature type="domain" description="MobA-like NTP transferase" evidence="8">
    <location>
        <begin position="10"/>
        <end position="136"/>
    </location>
</feature>
<dbReference type="PANTHER" id="PTHR19136:SF81">
    <property type="entry name" value="MOLYBDENUM COFACTOR GUANYLYLTRANSFERASE"/>
    <property type="match status" value="1"/>
</dbReference>
<dbReference type="InterPro" id="IPR025877">
    <property type="entry name" value="MobA-like_NTP_Trfase"/>
</dbReference>
<dbReference type="InterPro" id="IPR029044">
    <property type="entry name" value="Nucleotide-diphossugar_trans"/>
</dbReference>
<dbReference type="AlphaFoldDB" id="A0A650CR73"/>
<accession>A0A650CR73</accession>
<keyword evidence="7" id="KW-0501">Molybdenum cofactor biosynthesis</keyword>
<dbReference type="PANTHER" id="PTHR19136">
    <property type="entry name" value="MOLYBDENUM COFACTOR GUANYLYLTRANSFERASE"/>
    <property type="match status" value="1"/>
</dbReference>
<dbReference type="GeneID" id="42799348"/>
<protein>
    <submittedName>
        <fullName evidence="9">NTP transferase domain-containing protein</fullName>
    </submittedName>
</protein>
<proteinExistence type="predicted"/>
<dbReference type="CDD" id="cd02503">
    <property type="entry name" value="MobA"/>
    <property type="match status" value="1"/>
</dbReference>
<name>A0A650CR73_9CREN</name>
<dbReference type="OrthoDB" id="28434at2157"/>
<evidence type="ECO:0000256" key="4">
    <source>
        <dbReference type="ARBA" id="ARBA00022741"/>
    </source>
</evidence>
<dbReference type="GO" id="GO:0046872">
    <property type="term" value="F:metal ion binding"/>
    <property type="evidence" value="ECO:0007669"/>
    <property type="project" value="UniProtKB-KW"/>
</dbReference>
<keyword evidence="4" id="KW-0547">Nucleotide-binding</keyword>
<keyword evidence="2 9" id="KW-0808">Transferase</keyword>